<protein>
    <submittedName>
        <fullName evidence="2">Uncharacterized protein</fullName>
    </submittedName>
</protein>
<dbReference type="EMBL" id="ML735688">
    <property type="protein sequence ID" value="KAE8423678.1"/>
    <property type="molecule type" value="Genomic_DNA"/>
</dbReference>
<keyword evidence="1" id="KW-0472">Membrane</keyword>
<accession>A0ABQ6X481</accession>
<dbReference type="PANTHER" id="PTHR43836:SF2">
    <property type="entry name" value="CATECHOL O-METHYLTRANSFERASE 1-RELATED"/>
    <property type="match status" value="1"/>
</dbReference>
<proteinExistence type="predicted"/>
<dbReference type="InterPro" id="IPR029063">
    <property type="entry name" value="SAM-dependent_MTases_sf"/>
</dbReference>
<evidence type="ECO:0000313" key="3">
    <source>
        <dbReference type="Proteomes" id="UP000325395"/>
    </source>
</evidence>
<sequence length="255" mass="28100">MDTEEFSLENQSSTPAPNIITREEEEIISSLITHSMPKVMVTIGRGHLGCSAASFASKMRAQGVKELYILERDIEAASIMRRFTSSLANLKDFVTVVFGSVSNLLDFFEARLHFSGINFLLFSHSDSLCCEELQAFEECGFLAPDASVVACNAVISQMQDYFDWVMIGGTTEEWSIAHNGVYESQVISCEPSGGQANCIVISKFATLSKSSLAVHYLDGVNTLEDAVLMLLGFSAFFVLYYLISSIYLRLLSASR</sequence>
<reference evidence="2 3" key="1">
    <citation type="submission" date="2019-04" db="EMBL/GenBank/DDBJ databases">
        <authorList>
            <consortium name="DOE Joint Genome Institute"/>
            <person name="Mondo S."/>
            <person name="Kjaerbolling I."/>
            <person name="Vesth T."/>
            <person name="Frisvad J.C."/>
            <person name="Nybo J.L."/>
            <person name="Theobald S."/>
            <person name="Kildgaard S."/>
            <person name="Isbrandt T."/>
            <person name="Kuo A."/>
            <person name="Sato A."/>
            <person name="Lyhne E.K."/>
            <person name="Kogle M.E."/>
            <person name="Wiebenga A."/>
            <person name="Kun R.S."/>
            <person name="Lubbers R.J."/>
            <person name="Makela M.R."/>
            <person name="Barry K."/>
            <person name="Chovatia M."/>
            <person name="Clum A."/>
            <person name="Daum C."/>
            <person name="Haridas S."/>
            <person name="He G."/>
            <person name="LaButti K."/>
            <person name="Lipzen A."/>
            <person name="Riley R."/>
            <person name="Salamov A."/>
            <person name="Simmons B.A."/>
            <person name="Magnuson J.K."/>
            <person name="Henrissat B."/>
            <person name="Mortensen U.H."/>
            <person name="Larsen T.O."/>
            <person name="Devries R.P."/>
            <person name="Grigoriev I.V."/>
            <person name="Machida M."/>
            <person name="Baker S.E."/>
            <person name="Andersen M.R."/>
            <person name="Cantor M.N."/>
            <person name="Hua S.X."/>
        </authorList>
    </citation>
    <scope>NUCLEOTIDE SEQUENCE [LARGE SCALE GENOMIC DNA]</scope>
    <source>
        <strain evidence="2 3">CBS 117616</strain>
    </source>
</reference>
<dbReference type="Proteomes" id="UP000325395">
    <property type="component" value="Unassembled WGS sequence"/>
</dbReference>
<dbReference type="Gene3D" id="3.40.50.150">
    <property type="entry name" value="Vaccinia Virus protein VP39"/>
    <property type="match status" value="1"/>
</dbReference>
<keyword evidence="1" id="KW-1133">Transmembrane helix</keyword>
<keyword evidence="3" id="KW-1185">Reference proteome</keyword>
<dbReference type="PANTHER" id="PTHR43836">
    <property type="entry name" value="CATECHOL O-METHYLTRANSFERASE 1-RELATED"/>
    <property type="match status" value="1"/>
</dbReference>
<feature type="transmembrane region" description="Helical" evidence="1">
    <location>
        <begin position="226"/>
        <end position="248"/>
    </location>
</feature>
<gene>
    <name evidence="2" type="ORF">BDV36DRAFT_290344</name>
</gene>
<organism evidence="2 3">
    <name type="scientific">Aspergillus pseudocaelatus</name>
    <dbReference type="NCBI Taxonomy" id="1825620"/>
    <lineage>
        <taxon>Eukaryota</taxon>
        <taxon>Fungi</taxon>
        <taxon>Dikarya</taxon>
        <taxon>Ascomycota</taxon>
        <taxon>Pezizomycotina</taxon>
        <taxon>Eurotiomycetes</taxon>
        <taxon>Eurotiomycetidae</taxon>
        <taxon>Eurotiales</taxon>
        <taxon>Aspergillaceae</taxon>
        <taxon>Aspergillus</taxon>
        <taxon>Aspergillus subgen. Circumdati</taxon>
    </lineage>
</organism>
<keyword evidence="1" id="KW-0812">Transmembrane</keyword>
<name>A0ABQ6X481_9EURO</name>
<evidence type="ECO:0000256" key="1">
    <source>
        <dbReference type="SAM" id="Phobius"/>
    </source>
</evidence>
<evidence type="ECO:0000313" key="2">
    <source>
        <dbReference type="EMBL" id="KAE8423678.1"/>
    </source>
</evidence>